<dbReference type="EMBL" id="JACBJI010000001">
    <property type="protein sequence ID" value="NYA69695.1"/>
    <property type="molecule type" value="Genomic_DNA"/>
</dbReference>
<gene>
    <name evidence="1" type="ORF">HZF10_02090</name>
</gene>
<protein>
    <submittedName>
        <fullName evidence="1">Uncharacterized protein</fullName>
    </submittedName>
</protein>
<sequence length="69" mass="7438">MLPTSDIKPDGGLAMAGQSVYVCKSAGAKKYHFNRNCGGLKRCSHEIKTSSVKEAEAIGLTQCAYKKCR</sequence>
<organism evidence="1 2">
    <name type="scientific">Flavobacterium agri</name>
    <dbReference type="NCBI Taxonomy" id="2743471"/>
    <lineage>
        <taxon>Bacteria</taxon>
        <taxon>Pseudomonadati</taxon>
        <taxon>Bacteroidota</taxon>
        <taxon>Flavobacteriia</taxon>
        <taxon>Flavobacteriales</taxon>
        <taxon>Flavobacteriaceae</taxon>
        <taxon>Flavobacterium</taxon>
    </lineage>
</organism>
<evidence type="ECO:0000313" key="2">
    <source>
        <dbReference type="Proteomes" id="UP000535020"/>
    </source>
</evidence>
<dbReference type="AlphaFoldDB" id="A0A7Y8Y1X7"/>
<name>A0A7Y8Y1X7_9FLAO</name>
<accession>A0A7Y8Y1X7</accession>
<dbReference type="Proteomes" id="UP000535020">
    <property type="component" value="Unassembled WGS sequence"/>
</dbReference>
<comment type="caution">
    <text evidence="1">The sequence shown here is derived from an EMBL/GenBank/DDBJ whole genome shotgun (WGS) entry which is preliminary data.</text>
</comment>
<reference evidence="1 2" key="1">
    <citation type="submission" date="2020-07" db="EMBL/GenBank/DDBJ databases">
        <authorList>
            <person name="Sun Q."/>
        </authorList>
    </citation>
    <scope>NUCLEOTIDE SEQUENCE [LARGE SCALE GENOMIC DNA]</scope>
    <source>
        <strain evidence="1 2">MAH-1</strain>
    </source>
</reference>
<evidence type="ECO:0000313" key="1">
    <source>
        <dbReference type="EMBL" id="NYA69695.1"/>
    </source>
</evidence>
<keyword evidence="2" id="KW-1185">Reference proteome</keyword>
<proteinExistence type="predicted"/>